<evidence type="ECO:0000313" key="1">
    <source>
        <dbReference type="EMBL" id="UXE61401.1"/>
    </source>
</evidence>
<gene>
    <name evidence="1" type="ORF">KA717_39765</name>
</gene>
<accession>A0A977KYQ9</accession>
<dbReference type="AlphaFoldDB" id="A0A977KYQ9"/>
<organism evidence="1">
    <name type="scientific">Woronichinia naegeliana WA131</name>
    <dbReference type="NCBI Taxonomy" id="2824559"/>
    <lineage>
        <taxon>Bacteria</taxon>
        <taxon>Bacillati</taxon>
        <taxon>Cyanobacteriota</taxon>
        <taxon>Cyanophyceae</taxon>
        <taxon>Synechococcales</taxon>
        <taxon>Coelosphaeriaceae</taxon>
        <taxon>Woronichinia</taxon>
    </lineage>
</organism>
<sequence>MMSVNLNALVICKKKVSFNNLPLAVYREITAHLQQVSAVEVQLMSQSSPHFDYSQSQVEALEIHYPQNLPAQEKIYLEEILSYYTQLYGDFK</sequence>
<dbReference type="Proteomes" id="UP001065613">
    <property type="component" value="Chromosome"/>
</dbReference>
<proteinExistence type="predicted"/>
<reference evidence="1" key="1">
    <citation type="submission" date="2021-04" db="EMBL/GenBank/DDBJ databases">
        <title>Genome sequence of Woronichinia naegeliana from Washington state freshwater lake bloom.</title>
        <authorList>
            <person name="Dreher T.W."/>
        </authorList>
    </citation>
    <scope>NUCLEOTIDE SEQUENCE</scope>
    <source>
        <strain evidence="1">WA131</strain>
    </source>
</reference>
<dbReference type="KEGG" id="wna:KA717_39765"/>
<dbReference type="EMBL" id="CP073041">
    <property type="protein sequence ID" value="UXE61401.1"/>
    <property type="molecule type" value="Genomic_DNA"/>
</dbReference>
<protein>
    <submittedName>
        <fullName evidence="1">Uncharacterized protein</fullName>
    </submittedName>
</protein>
<name>A0A977KYQ9_9CYAN</name>